<dbReference type="PANTHER" id="PTHR31495">
    <property type="entry name" value="PEROXYGENASE 3-RELATED"/>
    <property type="match status" value="1"/>
</dbReference>
<dbReference type="InterPro" id="IPR007736">
    <property type="entry name" value="Caleosin-related"/>
</dbReference>
<dbReference type="Proteomes" id="UP000243723">
    <property type="component" value="Unassembled WGS sequence"/>
</dbReference>
<proteinExistence type="inferred from homology"/>
<protein>
    <submittedName>
        <fullName evidence="4">External alternative NAD(P)H-ubiquinone oxidoreductase B1, mitochondrial</fullName>
    </submittedName>
</protein>
<comment type="similarity">
    <text evidence="1">Belongs to the caleosin family.</text>
</comment>
<evidence type="ECO:0000313" key="4">
    <source>
        <dbReference type="EMBL" id="PSK50341.1"/>
    </source>
</evidence>
<evidence type="ECO:0000256" key="1">
    <source>
        <dbReference type="ARBA" id="ARBA00006765"/>
    </source>
</evidence>
<feature type="transmembrane region" description="Helical" evidence="3">
    <location>
        <begin position="164"/>
        <end position="184"/>
    </location>
</feature>
<accession>A0A2P7ZQ53</accession>
<feature type="region of interest" description="Disordered" evidence="2">
    <location>
        <begin position="56"/>
        <end position="79"/>
    </location>
</feature>
<dbReference type="GO" id="GO:0005509">
    <property type="term" value="F:calcium ion binding"/>
    <property type="evidence" value="ECO:0007669"/>
    <property type="project" value="TreeGrafter"/>
</dbReference>
<name>A0A2P7ZQ53_9PEZI</name>
<keyword evidence="3" id="KW-0472">Membrane</keyword>
<keyword evidence="4" id="KW-0830">Ubiquinone</keyword>
<evidence type="ECO:0000256" key="3">
    <source>
        <dbReference type="SAM" id="Phobius"/>
    </source>
</evidence>
<dbReference type="GO" id="GO:0004497">
    <property type="term" value="F:monooxygenase activity"/>
    <property type="evidence" value="ECO:0007669"/>
    <property type="project" value="TreeGrafter"/>
</dbReference>
<dbReference type="STRING" id="40998.A0A2P7ZQ53"/>
<reference evidence="4 5" key="1">
    <citation type="submission" date="2017-05" db="EMBL/GenBank/DDBJ databases">
        <title>Draft genome sequence of Elsinoe australis.</title>
        <authorList>
            <person name="Cheng Q."/>
        </authorList>
    </citation>
    <scope>NUCLEOTIDE SEQUENCE [LARGE SCALE GENOMIC DNA]</scope>
    <source>
        <strain evidence="4 5">NL1</strain>
    </source>
</reference>
<dbReference type="EMBL" id="NHZQ01000138">
    <property type="protein sequence ID" value="PSK50341.1"/>
    <property type="molecule type" value="Genomic_DNA"/>
</dbReference>
<gene>
    <name evidence="4" type="ORF">B9Z65_285</name>
</gene>
<comment type="caution">
    <text evidence="4">The sequence shown here is derived from an EMBL/GenBank/DDBJ whole genome shotgun (WGS) entry which is preliminary data.</text>
</comment>
<feature type="transmembrane region" description="Helical" evidence="3">
    <location>
        <begin position="6"/>
        <end position="25"/>
    </location>
</feature>
<dbReference type="PANTHER" id="PTHR31495:SF0">
    <property type="entry name" value="BINDING PROTEIN CALEOSIN, PUTATIVE (AFU_ORTHOLOGUE AFUA_5G13750)-RELATED"/>
    <property type="match status" value="1"/>
</dbReference>
<dbReference type="AlphaFoldDB" id="A0A2P7ZQ53"/>
<organism evidence="4 5">
    <name type="scientific">Elsinoe australis</name>
    <dbReference type="NCBI Taxonomy" id="40998"/>
    <lineage>
        <taxon>Eukaryota</taxon>
        <taxon>Fungi</taxon>
        <taxon>Dikarya</taxon>
        <taxon>Ascomycota</taxon>
        <taxon>Pezizomycotina</taxon>
        <taxon>Dothideomycetes</taxon>
        <taxon>Dothideomycetidae</taxon>
        <taxon>Myriangiales</taxon>
        <taxon>Elsinoaceae</taxon>
        <taxon>Elsinoe</taxon>
    </lineage>
</organism>
<sequence>MTVHHFVRPFPYVHVAVYFLLILLLSSRSNSPLPIPQITSSPFTIFAPRTWHPISTTTSTTTSAATQLTNSSPNPPDKPYTVAIQTDPITYARLPYIPARDSPLVDPGVARANCAPSTERPNGTEDWTRQHPDKTVVEQHAAYWDRDGDGIIWPLDTYRECRDYGWNPILSFLAMFIININFSYPTAPGILPDPFIRIWVKRLYKDKHGSDSMSYDNEGRFRSQQFEDFFAKYDRNNKGGLDVWDLLAAHKGQRLAFDFFGWSASFFEWLATYLLMWLEDGVLRKEDVRGVLDGSIFQKKADEHAAKKKRGASGSSYGLKKKEY</sequence>
<dbReference type="Pfam" id="PF05042">
    <property type="entry name" value="Caleosin"/>
    <property type="match status" value="1"/>
</dbReference>
<keyword evidence="5" id="KW-1185">Reference proteome</keyword>
<evidence type="ECO:0000313" key="5">
    <source>
        <dbReference type="Proteomes" id="UP000243723"/>
    </source>
</evidence>
<keyword evidence="3" id="KW-1133">Transmembrane helix</keyword>
<keyword evidence="3" id="KW-0812">Transmembrane</keyword>
<dbReference type="OrthoDB" id="640742at2759"/>
<feature type="region of interest" description="Disordered" evidence="2">
    <location>
        <begin position="305"/>
        <end position="324"/>
    </location>
</feature>
<feature type="compositionally biased region" description="Low complexity" evidence="2">
    <location>
        <begin position="56"/>
        <end position="72"/>
    </location>
</feature>
<evidence type="ECO:0000256" key="2">
    <source>
        <dbReference type="SAM" id="MobiDB-lite"/>
    </source>
</evidence>